<evidence type="ECO:0000313" key="2">
    <source>
        <dbReference type="Proteomes" id="UP000232806"/>
    </source>
</evidence>
<dbReference type="Pfam" id="PF08735">
    <property type="entry name" value="DUF1786"/>
    <property type="match status" value="1"/>
</dbReference>
<dbReference type="RefSeq" id="WP_100905182.1">
    <property type="nucleotide sequence ID" value="NZ_CP017766.1"/>
</dbReference>
<protein>
    <recommendedName>
        <fullName evidence="3">DUF1786 domain-containing protein</fullName>
    </recommendedName>
</protein>
<dbReference type="EMBL" id="CP017766">
    <property type="protein sequence ID" value="AUB55203.1"/>
    <property type="molecule type" value="Genomic_DNA"/>
</dbReference>
<dbReference type="GeneID" id="35120667"/>
<dbReference type="PIRSF" id="PIRSF029129">
    <property type="entry name" value="DUF1786_pyruvate_format-lyase"/>
    <property type="match status" value="1"/>
</dbReference>
<dbReference type="OrthoDB" id="51532at2157"/>
<accession>A0A2H4VAT4</accession>
<dbReference type="Proteomes" id="UP000232806">
    <property type="component" value="Chromosome"/>
</dbReference>
<proteinExistence type="predicted"/>
<dbReference type="AlphaFoldDB" id="A0A2H4VAT4"/>
<evidence type="ECO:0000313" key="1">
    <source>
        <dbReference type="EMBL" id="AUB55203.1"/>
    </source>
</evidence>
<reference evidence="1 2" key="1">
    <citation type="submission" date="2016-10" db="EMBL/GenBank/DDBJ databases">
        <title>Comparative genomics between deep and shallow subseafloor isolates.</title>
        <authorList>
            <person name="Ishii S."/>
            <person name="Miller J.R."/>
            <person name="Sutton G."/>
            <person name="Suzuki S."/>
            <person name="Methe B."/>
            <person name="Inagaki F."/>
            <person name="Imachi H."/>
        </authorList>
    </citation>
    <scope>NUCLEOTIDE SEQUENCE [LARGE SCALE GENOMIC DNA]</scope>
    <source>
        <strain evidence="1 2">MO-MB1</strain>
    </source>
</reference>
<gene>
    <name evidence="1" type="ORF">BK007_03690</name>
</gene>
<evidence type="ECO:0008006" key="3">
    <source>
        <dbReference type="Google" id="ProtNLM"/>
    </source>
</evidence>
<name>A0A2H4VAT4_9EURY</name>
<organism evidence="1 2">
    <name type="scientific">Methanobacterium subterraneum</name>
    <dbReference type="NCBI Taxonomy" id="59277"/>
    <lineage>
        <taxon>Archaea</taxon>
        <taxon>Methanobacteriati</taxon>
        <taxon>Methanobacteriota</taxon>
        <taxon>Methanomada group</taxon>
        <taxon>Methanobacteria</taxon>
        <taxon>Methanobacteriales</taxon>
        <taxon>Methanobacteriaceae</taxon>
        <taxon>Methanobacterium</taxon>
    </lineage>
</organism>
<sequence length="341" mass="37768">MKILAIDVGTGTQDIMLYDSQDPMENAVKMVLPSPTKIMANRIRKHHHDLFLSGETMGGGPVNKAIKNHLDRGYRVLMTDISARTVRDDLERVRSSGVEIVPALEKHPEIPELELKDVDLAAIKEALLNFDVELEFDRIGVAVQDHGYQEGTGDRNFRFQKIREKLDISRAPEEFAYFGEAPEYFTRMQGVLRTIKGYKTTIMDSKFASICGATLDPHVSQMDSYVALDVGNGHTLAASFMDGKIHGVFEHHTGILTPKRIEELVKKLSEGTITHEEVHEEHGHGAWVIDAIDSFECVVATGPKRSILSQTDLNVYNAAPGGDVMMTGPAGLIKSITDSRS</sequence>
<dbReference type="InterPro" id="IPR014846">
    <property type="entry name" value="DUF1786_pyruvate_format-lyase"/>
</dbReference>